<organism evidence="1 2">
    <name type="scientific">Acidovorax bellezanensis</name>
    <dbReference type="NCBI Taxonomy" id="2976702"/>
    <lineage>
        <taxon>Bacteria</taxon>
        <taxon>Pseudomonadati</taxon>
        <taxon>Pseudomonadota</taxon>
        <taxon>Betaproteobacteria</taxon>
        <taxon>Burkholderiales</taxon>
        <taxon>Comamonadaceae</taxon>
        <taxon>Acidovorax</taxon>
    </lineage>
</organism>
<reference evidence="1 2" key="1">
    <citation type="submission" date="2022-09" db="EMBL/GenBank/DDBJ databases">
        <title>Draft genome of isolate Be4.</title>
        <authorList>
            <person name="Sanchez-Castro I."/>
            <person name="Martinez-Rodriguez P."/>
            <person name="Descostes M."/>
            <person name="Merroun M."/>
        </authorList>
    </citation>
    <scope>NUCLEOTIDE SEQUENCE [LARGE SCALE GENOMIC DNA]</scope>
    <source>
        <strain evidence="1 2">Be4</strain>
    </source>
</reference>
<protein>
    <submittedName>
        <fullName evidence="1">PA2169 family four-helix-bundle protein</fullName>
    </submittedName>
</protein>
<dbReference type="InterPro" id="IPR012347">
    <property type="entry name" value="Ferritin-like"/>
</dbReference>
<name>A0ABT2PFU6_9BURK</name>
<sequence length="236" mass="26082">MQDSFWHNHYHLEPYYVNGRGYDQYRPAYELGWTAAEKYPGDFASITPLLEAQWGRVSGASLLDWRQVVGAAHAAWERVRSAEPAAALPRPQLLAVVQGLQRLNLQTVKSLQIAAAQTPQGLLQQVLGRHGQDFESASRELTREFTLESTAAGGRSFAGSLLRGWEAIKAAMGPHTDQSLLDASEEAERILLLAYGVALRESLPEAAHSLLQRQAMAVQRSIEALHWLRTCMPGGI</sequence>
<comment type="caution">
    <text evidence="1">The sequence shown here is derived from an EMBL/GenBank/DDBJ whole genome shotgun (WGS) entry which is preliminary data.</text>
</comment>
<keyword evidence="2" id="KW-1185">Reference proteome</keyword>
<gene>
    <name evidence="1" type="ORF">N0K08_01100</name>
</gene>
<proteinExistence type="predicted"/>
<accession>A0ABT2PFU6</accession>
<dbReference type="EMBL" id="JAODYH010000001">
    <property type="protein sequence ID" value="MCT9809219.1"/>
    <property type="molecule type" value="Genomic_DNA"/>
</dbReference>
<dbReference type="Gene3D" id="1.20.1260.10">
    <property type="match status" value="1"/>
</dbReference>
<dbReference type="Proteomes" id="UP001525968">
    <property type="component" value="Unassembled WGS sequence"/>
</dbReference>
<dbReference type="RefSeq" id="WP_261498145.1">
    <property type="nucleotide sequence ID" value="NZ_JAODYH010000001.1"/>
</dbReference>
<evidence type="ECO:0000313" key="2">
    <source>
        <dbReference type="Proteomes" id="UP001525968"/>
    </source>
</evidence>
<evidence type="ECO:0000313" key="1">
    <source>
        <dbReference type="EMBL" id="MCT9809219.1"/>
    </source>
</evidence>